<dbReference type="Pfam" id="PF00535">
    <property type="entry name" value="Glycos_transf_2"/>
    <property type="match status" value="1"/>
</dbReference>
<evidence type="ECO:0000256" key="2">
    <source>
        <dbReference type="ARBA" id="ARBA00022679"/>
    </source>
</evidence>
<protein>
    <submittedName>
        <fullName evidence="4">Glycosyltransferase, group 2 family protein</fullName>
        <ecNumber evidence="4">2.4.-.-</ecNumber>
    </submittedName>
</protein>
<dbReference type="Proteomes" id="UP000003340">
    <property type="component" value="Unassembled WGS sequence"/>
</dbReference>
<dbReference type="STRING" id="537013.CLOSTMETH_01780"/>
<organism evidence="4 5">
    <name type="scientific">[Clostridium] methylpentosum DSM 5476</name>
    <dbReference type="NCBI Taxonomy" id="537013"/>
    <lineage>
        <taxon>Bacteria</taxon>
        <taxon>Bacillati</taxon>
        <taxon>Bacillota</taxon>
        <taxon>Clostridia</taxon>
        <taxon>Eubacteriales</taxon>
        <taxon>Oscillospiraceae</taxon>
        <taxon>Oscillospiraceae incertae sedis</taxon>
    </lineage>
</organism>
<dbReference type="PANTHER" id="PTHR22916">
    <property type="entry name" value="GLYCOSYLTRANSFERASE"/>
    <property type="match status" value="1"/>
</dbReference>
<dbReference type="EC" id="2.4.-.-" evidence="4"/>
<keyword evidence="5" id="KW-1185">Reference proteome</keyword>
<dbReference type="eggNOG" id="COG0463">
    <property type="taxonomic scope" value="Bacteria"/>
</dbReference>
<comment type="caution">
    <text evidence="4">The sequence shown here is derived from an EMBL/GenBank/DDBJ whole genome shotgun (WGS) entry which is preliminary data.</text>
</comment>
<keyword evidence="2 4" id="KW-0808">Transferase</keyword>
<keyword evidence="1 4" id="KW-0328">Glycosyltransferase</keyword>
<dbReference type="SUPFAM" id="SSF53448">
    <property type="entry name" value="Nucleotide-diphospho-sugar transferases"/>
    <property type="match status" value="1"/>
</dbReference>
<dbReference type="EMBL" id="ACEC01000060">
    <property type="protein sequence ID" value="EEG30567.1"/>
    <property type="molecule type" value="Genomic_DNA"/>
</dbReference>
<evidence type="ECO:0000256" key="1">
    <source>
        <dbReference type="ARBA" id="ARBA00022676"/>
    </source>
</evidence>
<evidence type="ECO:0000259" key="3">
    <source>
        <dbReference type="Pfam" id="PF00535"/>
    </source>
</evidence>
<evidence type="ECO:0000313" key="5">
    <source>
        <dbReference type="Proteomes" id="UP000003340"/>
    </source>
</evidence>
<dbReference type="AlphaFoldDB" id="C0ED54"/>
<evidence type="ECO:0000313" key="4">
    <source>
        <dbReference type="EMBL" id="EEG30567.1"/>
    </source>
</evidence>
<accession>C0ED54</accession>
<dbReference type="InterPro" id="IPR029044">
    <property type="entry name" value="Nucleotide-diphossugar_trans"/>
</dbReference>
<dbReference type="HOGENOM" id="CLU_025996_25_1_9"/>
<gene>
    <name evidence="4" type="ORF">CLOSTMETH_01780</name>
</gene>
<proteinExistence type="predicted"/>
<reference evidence="4 5" key="2">
    <citation type="submission" date="2009-02" db="EMBL/GenBank/DDBJ databases">
        <title>Draft genome sequence of Clostridium methylpentosum (DSM 5476).</title>
        <authorList>
            <person name="Sudarsanam P."/>
            <person name="Ley R."/>
            <person name="Guruge J."/>
            <person name="Turnbaugh P.J."/>
            <person name="Mahowald M."/>
            <person name="Liep D."/>
            <person name="Gordon J."/>
        </authorList>
    </citation>
    <scope>NUCLEOTIDE SEQUENCE [LARGE SCALE GENOMIC DNA]</scope>
    <source>
        <strain evidence="4 5">DSM 5476</strain>
    </source>
</reference>
<reference evidence="4 5" key="1">
    <citation type="submission" date="2009-01" db="EMBL/GenBank/DDBJ databases">
        <authorList>
            <person name="Fulton L."/>
            <person name="Clifton S."/>
            <person name="Fulton B."/>
            <person name="Xu J."/>
            <person name="Minx P."/>
            <person name="Pepin K.H."/>
            <person name="Johnson M."/>
            <person name="Bhonagiri V."/>
            <person name="Nash W.E."/>
            <person name="Mardis E.R."/>
            <person name="Wilson R.K."/>
        </authorList>
    </citation>
    <scope>NUCLEOTIDE SEQUENCE [LARGE SCALE GENOMIC DNA]</scope>
    <source>
        <strain evidence="4 5">DSM 5476</strain>
    </source>
</reference>
<dbReference type="GO" id="GO:0016757">
    <property type="term" value="F:glycosyltransferase activity"/>
    <property type="evidence" value="ECO:0007669"/>
    <property type="project" value="UniProtKB-KW"/>
</dbReference>
<dbReference type="PANTHER" id="PTHR22916:SF51">
    <property type="entry name" value="GLYCOSYLTRANSFERASE EPSH-RELATED"/>
    <property type="match status" value="1"/>
</dbReference>
<dbReference type="Gene3D" id="3.90.550.10">
    <property type="entry name" value="Spore Coat Polysaccharide Biosynthesis Protein SpsA, Chain A"/>
    <property type="match status" value="1"/>
</dbReference>
<name>C0ED54_9FIRM</name>
<dbReference type="InterPro" id="IPR001173">
    <property type="entry name" value="Glyco_trans_2-like"/>
</dbReference>
<sequence length="347" mass="40849">MESNKFISIIMPVYNSEHYLKQAIDSVLSQTYQNFELILLDDGSTDASGSMCDAAAQQDQRISVVHKQNEGICRTRNLGIQLAKGDYLYFMDNDDTIDPNALSLLMDVAAKYDPDLILFGTELVSVKDGAVRSVRNRNLERRICSSFEQVGEYYPQLLAEDMLVCVWDKFYKAELIHKNGVFFDPFFTHGGEDFHFNLQLIRSVNRLVNLPDVLYHYVIRDVQSTYCKFNQNTYEHAIKNLKVMIELQDTFSNQQQQKQVLYSKYVEYQLRLVLMLTRADSGMNFREKIDFCRNQFEKDGIPDEFRRQAFEWYFKNSKDSAKKKWILHMLYRKQYRFVLWLLSIKMG</sequence>
<feature type="domain" description="Glycosyltransferase 2-like" evidence="3">
    <location>
        <begin position="8"/>
        <end position="137"/>
    </location>
</feature>